<feature type="compositionally biased region" description="Polar residues" evidence="1">
    <location>
        <begin position="230"/>
        <end position="242"/>
    </location>
</feature>
<evidence type="ECO:0000313" key="3">
    <source>
        <dbReference type="Proteomes" id="UP001146120"/>
    </source>
</evidence>
<dbReference type="CDD" id="cd00060">
    <property type="entry name" value="FHA"/>
    <property type="match status" value="1"/>
</dbReference>
<keyword evidence="3" id="KW-1185">Reference proteome</keyword>
<organism evidence="2 3">
    <name type="scientific">Lagenidium giganteum</name>
    <dbReference type="NCBI Taxonomy" id="4803"/>
    <lineage>
        <taxon>Eukaryota</taxon>
        <taxon>Sar</taxon>
        <taxon>Stramenopiles</taxon>
        <taxon>Oomycota</taxon>
        <taxon>Peronosporomycetes</taxon>
        <taxon>Pythiales</taxon>
        <taxon>Pythiaceae</taxon>
    </lineage>
</organism>
<proteinExistence type="predicted"/>
<accession>A0AAV2ZAX3</accession>
<feature type="compositionally biased region" description="Low complexity" evidence="1">
    <location>
        <begin position="539"/>
        <end position="548"/>
    </location>
</feature>
<evidence type="ECO:0000313" key="2">
    <source>
        <dbReference type="EMBL" id="DBA03922.1"/>
    </source>
</evidence>
<dbReference type="SUPFAM" id="SSF49879">
    <property type="entry name" value="SMAD/FHA domain"/>
    <property type="match status" value="1"/>
</dbReference>
<feature type="region of interest" description="Disordered" evidence="1">
    <location>
        <begin position="119"/>
        <end position="160"/>
    </location>
</feature>
<feature type="compositionally biased region" description="Low complexity" evidence="1">
    <location>
        <begin position="131"/>
        <end position="142"/>
    </location>
</feature>
<gene>
    <name evidence="2" type="ORF">N0F65_010575</name>
</gene>
<protein>
    <recommendedName>
        <fullName evidence="4">FHA domain-containing protein</fullName>
    </recommendedName>
</protein>
<dbReference type="InterPro" id="IPR008984">
    <property type="entry name" value="SMAD_FHA_dom_sf"/>
</dbReference>
<name>A0AAV2ZAX3_9STRA</name>
<evidence type="ECO:0000256" key="1">
    <source>
        <dbReference type="SAM" id="MobiDB-lite"/>
    </source>
</evidence>
<feature type="region of interest" description="Disordered" evidence="1">
    <location>
        <begin position="189"/>
        <end position="258"/>
    </location>
</feature>
<dbReference type="EMBL" id="DAKRPA010000013">
    <property type="protein sequence ID" value="DBA03922.1"/>
    <property type="molecule type" value="Genomic_DNA"/>
</dbReference>
<feature type="compositionally biased region" description="Low complexity" evidence="1">
    <location>
        <begin position="200"/>
        <end position="210"/>
    </location>
</feature>
<reference evidence="2" key="2">
    <citation type="journal article" date="2023" name="Microbiol Resour">
        <title>Decontamination and Annotation of the Draft Genome Sequence of the Oomycete Lagenidium giganteum ARSEF 373.</title>
        <authorList>
            <person name="Morgan W.R."/>
            <person name="Tartar A."/>
        </authorList>
    </citation>
    <scope>NUCLEOTIDE SEQUENCE</scope>
    <source>
        <strain evidence="2">ARSEF 373</strain>
    </source>
</reference>
<comment type="caution">
    <text evidence="2">The sequence shown here is derived from an EMBL/GenBank/DDBJ whole genome shotgun (WGS) entry which is preliminary data.</text>
</comment>
<dbReference type="AlphaFoldDB" id="A0AAV2ZAX3"/>
<feature type="region of interest" description="Disordered" evidence="1">
    <location>
        <begin position="523"/>
        <end position="548"/>
    </location>
</feature>
<evidence type="ECO:0008006" key="4">
    <source>
        <dbReference type="Google" id="ProtNLM"/>
    </source>
</evidence>
<feature type="compositionally biased region" description="Polar residues" evidence="1">
    <location>
        <begin position="143"/>
        <end position="152"/>
    </location>
</feature>
<feature type="region of interest" description="Disordered" evidence="1">
    <location>
        <begin position="363"/>
        <end position="383"/>
    </location>
</feature>
<dbReference type="Gene3D" id="2.60.200.20">
    <property type="match status" value="1"/>
</dbReference>
<sequence length="548" mass="59447">MPAPNGSNVILRVRHRSSSCFRSSRPLFPSPEGIAIGTASIAAFECNQDPLVAPEHGTLDCTWKYGIWVYIDHSITGTVVNQKRRVHRDAIVVSHGDRLLVGDTEIELLFEDAHNRGAQVVSPRKQLRRPNSGNSSNHNNQNDVESTDSSDASPRAARNVSMSTRVPAIVTAGVNFVAGTPEYIDSPVAMASSRRKRHSMSSSDLSTTLSQRTQARASDKLIPSAPSTPPRQDTSRPSTTAPSKGFSYHRRLRSEGEEVVMPASLTRPPPLEYSSSPVTAPSVLGRIDPSSPLSGAARPSTVPHLQLNAIQEQNVPAPKSRRDDLRIQVSKKMAGFAKPEYKAGANNPATPGLAGGIHANAQQQLRQRTSVGTAQPSKLSNQLDFTPPASPVAHQDILRQKQSLLNILKNKYREEQHLKEQQEEWMRQLMHNTKRPMGSPIISPSNSTGGKSMLADIDNQVQIPARPPVLMRTASLGPYQPSARLTAAVLASRARQNSLDGKPPAQVAPVRLSLRQSSVYSSVASSASTEITNHRRVTRSLSVRSSAS</sequence>
<dbReference type="Proteomes" id="UP001146120">
    <property type="component" value="Unassembled WGS sequence"/>
</dbReference>
<reference evidence="2" key="1">
    <citation type="submission" date="2022-11" db="EMBL/GenBank/DDBJ databases">
        <authorList>
            <person name="Morgan W.R."/>
            <person name="Tartar A."/>
        </authorList>
    </citation>
    <scope>NUCLEOTIDE SEQUENCE</scope>
    <source>
        <strain evidence="2">ARSEF 373</strain>
    </source>
</reference>